<evidence type="ECO:0000313" key="18">
    <source>
        <dbReference type="EMBL" id="SNB76304.1"/>
    </source>
</evidence>
<sequence length="181" mass="19777">MSRTWFAFIPNLISLARLVLAPLSVEMIIERRWQEALAIFVVAGLSDALDGWIARRFDLRSELGAYLDALADKALLVCNYITLASIGQAPLFLVLLVVTRDLLIVGAVLLCWLLDKPMTISPHVLSKANTAAQIAFVALLLGSLAFGLPTPWFAAGVWLVAALTLASLAAYFRRWVAHMTA</sequence>
<evidence type="ECO:0000256" key="8">
    <source>
        <dbReference type="ARBA" id="ARBA00022679"/>
    </source>
</evidence>
<feature type="transmembrane region" description="Helical" evidence="17">
    <location>
        <begin position="152"/>
        <end position="172"/>
    </location>
</feature>
<gene>
    <name evidence="18" type="ORF">SAMN06265338_107141</name>
</gene>
<evidence type="ECO:0000256" key="1">
    <source>
        <dbReference type="ARBA" id="ARBA00004141"/>
    </source>
</evidence>
<evidence type="ECO:0000256" key="13">
    <source>
        <dbReference type="ARBA" id="ARBA00023209"/>
    </source>
</evidence>
<dbReference type="AlphaFoldDB" id="A0A212RUC7"/>
<keyword evidence="10 17" id="KW-1133">Transmembrane helix</keyword>
<dbReference type="EMBL" id="FYDG01000007">
    <property type="protein sequence ID" value="SNB76304.1"/>
    <property type="molecule type" value="Genomic_DNA"/>
</dbReference>
<dbReference type="OrthoDB" id="9796672at2"/>
<evidence type="ECO:0000256" key="12">
    <source>
        <dbReference type="ARBA" id="ARBA00023136"/>
    </source>
</evidence>
<dbReference type="InterPro" id="IPR048254">
    <property type="entry name" value="CDP_ALCOHOL_P_TRANSF_CS"/>
</dbReference>
<dbReference type="InterPro" id="IPR004570">
    <property type="entry name" value="Phosphatidylglycerol_P_synth"/>
</dbReference>
<evidence type="ECO:0000256" key="10">
    <source>
        <dbReference type="ARBA" id="ARBA00022989"/>
    </source>
</evidence>
<keyword evidence="9 17" id="KW-0812">Transmembrane</keyword>
<comment type="subcellular location">
    <subcellularLocation>
        <location evidence="1">Membrane</location>
        <topology evidence="1">Multi-pass membrane protein</topology>
    </subcellularLocation>
</comment>
<dbReference type="InterPro" id="IPR000462">
    <property type="entry name" value="CDP-OH_P_trans"/>
</dbReference>
<dbReference type="EC" id="2.7.8.5" evidence="5"/>
<organism evidence="18 19">
    <name type="scientific">Rhodoblastus acidophilus</name>
    <name type="common">Rhodopseudomonas acidophila</name>
    <dbReference type="NCBI Taxonomy" id="1074"/>
    <lineage>
        <taxon>Bacteria</taxon>
        <taxon>Pseudomonadati</taxon>
        <taxon>Pseudomonadota</taxon>
        <taxon>Alphaproteobacteria</taxon>
        <taxon>Hyphomicrobiales</taxon>
        <taxon>Rhodoblastaceae</taxon>
        <taxon>Rhodoblastus</taxon>
    </lineage>
</organism>
<dbReference type="PIRSF" id="PIRSF000847">
    <property type="entry name" value="Phos_ph_gly_syn"/>
    <property type="match status" value="1"/>
</dbReference>
<keyword evidence="11" id="KW-0443">Lipid metabolism</keyword>
<keyword evidence="7" id="KW-0444">Lipid biosynthesis</keyword>
<evidence type="ECO:0000256" key="3">
    <source>
        <dbReference type="ARBA" id="ARBA00005189"/>
    </source>
</evidence>
<protein>
    <recommendedName>
        <fullName evidence="6">CDP-diacylglycerol--glycerol-3-phosphate 3-phosphatidyltransferase</fullName>
        <ecNumber evidence="5">2.7.8.5</ecNumber>
    </recommendedName>
</protein>
<evidence type="ECO:0000256" key="9">
    <source>
        <dbReference type="ARBA" id="ARBA00022692"/>
    </source>
</evidence>
<dbReference type="Proteomes" id="UP000198418">
    <property type="component" value="Unassembled WGS sequence"/>
</dbReference>
<comment type="similarity">
    <text evidence="4 16">Belongs to the CDP-alcohol phosphatidyltransferase class-I family.</text>
</comment>
<evidence type="ECO:0000313" key="19">
    <source>
        <dbReference type="Proteomes" id="UP000198418"/>
    </source>
</evidence>
<evidence type="ECO:0000256" key="11">
    <source>
        <dbReference type="ARBA" id="ARBA00023098"/>
    </source>
</evidence>
<dbReference type="PANTHER" id="PTHR14269:SF62">
    <property type="entry name" value="CDP-DIACYLGLYCEROL--GLYCEROL-3-PHOSPHATE 3-PHOSPHATIDYLTRANSFERASE 1, CHLOROPLASTIC"/>
    <property type="match status" value="1"/>
</dbReference>
<keyword evidence="12 17" id="KW-0472">Membrane</keyword>
<dbReference type="PROSITE" id="PS00379">
    <property type="entry name" value="CDP_ALCOHOL_P_TRANSF"/>
    <property type="match status" value="1"/>
</dbReference>
<dbReference type="GO" id="GO:0046474">
    <property type="term" value="P:glycerophospholipid biosynthetic process"/>
    <property type="evidence" value="ECO:0007669"/>
    <property type="project" value="TreeGrafter"/>
</dbReference>
<dbReference type="PANTHER" id="PTHR14269">
    <property type="entry name" value="CDP-DIACYLGLYCEROL--GLYCEROL-3-PHOSPHATE 3-PHOSPHATIDYLTRANSFERASE-RELATED"/>
    <property type="match status" value="1"/>
</dbReference>
<evidence type="ECO:0000256" key="5">
    <source>
        <dbReference type="ARBA" id="ARBA00013170"/>
    </source>
</evidence>
<name>A0A212RUC7_RHOAC</name>
<evidence type="ECO:0000256" key="17">
    <source>
        <dbReference type="SAM" id="Phobius"/>
    </source>
</evidence>
<dbReference type="FunFam" id="1.20.120.1760:FF:000033">
    <property type="entry name" value="CDP-alcohol phosphatidyltransferase"/>
    <property type="match status" value="1"/>
</dbReference>
<evidence type="ECO:0000256" key="15">
    <source>
        <dbReference type="ARBA" id="ARBA00048586"/>
    </source>
</evidence>
<keyword evidence="8 16" id="KW-0808">Transferase</keyword>
<dbReference type="Gene3D" id="1.20.120.1760">
    <property type="match status" value="1"/>
</dbReference>
<keyword evidence="14" id="KW-1208">Phospholipid metabolism</keyword>
<dbReference type="Pfam" id="PF01066">
    <property type="entry name" value="CDP-OH_P_transf"/>
    <property type="match status" value="1"/>
</dbReference>
<dbReference type="InterPro" id="IPR043130">
    <property type="entry name" value="CDP-OH_PTrfase_TM_dom"/>
</dbReference>
<reference evidence="19" key="1">
    <citation type="submission" date="2017-06" db="EMBL/GenBank/DDBJ databases">
        <authorList>
            <person name="Varghese N."/>
            <person name="Submissions S."/>
        </authorList>
    </citation>
    <scope>NUCLEOTIDE SEQUENCE [LARGE SCALE GENOMIC DNA]</scope>
    <source>
        <strain evidence="19">DSM 137</strain>
    </source>
</reference>
<proteinExistence type="inferred from homology"/>
<evidence type="ECO:0000256" key="7">
    <source>
        <dbReference type="ARBA" id="ARBA00022516"/>
    </source>
</evidence>
<comment type="pathway">
    <text evidence="2">Phospholipid metabolism; phosphatidylglycerol biosynthesis; phosphatidylglycerol from CDP-diacylglycerol: step 1/2.</text>
</comment>
<evidence type="ECO:0000256" key="2">
    <source>
        <dbReference type="ARBA" id="ARBA00005042"/>
    </source>
</evidence>
<dbReference type="RefSeq" id="WP_088521370.1">
    <property type="nucleotide sequence ID" value="NZ_FYDG01000007.1"/>
</dbReference>
<feature type="transmembrane region" description="Helical" evidence="17">
    <location>
        <begin position="126"/>
        <end position="146"/>
    </location>
</feature>
<dbReference type="InterPro" id="IPR050324">
    <property type="entry name" value="CDP-alcohol_PTase-I"/>
</dbReference>
<evidence type="ECO:0000256" key="16">
    <source>
        <dbReference type="RuleBase" id="RU003750"/>
    </source>
</evidence>
<keyword evidence="13" id="KW-0594">Phospholipid biosynthesis</keyword>
<feature type="transmembrane region" description="Helical" evidence="17">
    <location>
        <begin position="91"/>
        <end position="114"/>
    </location>
</feature>
<dbReference type="GO" id="GO:0016020">
    <property type="term" value="C:membrane"/>
    <property type="evidence" value="ECO:0007669"/>
    <property type="project" value="UniProtKB-SubCell"/>
</dbReference>
<comment type="pathway">
    <text evidence="3">Lipid metabolism.</text>
</comment>
<comment type="catalytic activity">
    <reaction evidence="15">
        <text>a CDP-1,2-diacyl-sn-glycerol + sn-glycerol 3-phosphate = a 1,2-diacyl-sn-glycero-3-phospho-(1'-sn-glycero-3'-phosphate) + CMP + H(+)</text>
        <dbReference type="Rhea" id="RHEA:12593"/>
        <dbReference type="ChEBI" id="CHEBI:15378"/>
        <dbReference type="ChEBI" id="CHEBI:57597"/>
        <dbReference type="ChEBI" id="CHEBI:58332"/>
        <dbReference type="ChEBI" id="CHEBI:60110"/>
        <dbReference type="ChEBI" id="CHEBI:60377"/>
        <dbReference type="EC" id="2.7.8.5"/>
    </reaction>
</comment>
<evidence type="ECO:0000256" key="14">
    <source>
        <dbReference type="ARBA" id="ARBA00023264"/>
    </source>
</evidence>
<evidence type="ECO:0000256" key="6">
    <source>
        <dbReference type="ARBA" id="ARBA00014944"/>
    </source>
</evidence>
<evidence type="ECO:0000256" key="4">
    <source>
        <dbReference type="ARBA" id="ARBA00010441"/>
    </source>
</evidence>
<dbReference type="GO" id="GO:0008444">
    <property type="term" value="F:CDP-diacylglycerol-glycerol-3-phosphate 3-phosphatidyltransferase activity"/>
    <property type="evidence" value="ECO:0007669"/>
    <property type="project" value="UniProtKB-EC"/>
</dbReference>
<accession>A0A212RUC7</accession>
<keyword evidence="19" id="KW-1185">Reference proteome</keyword>